<dbReference type="AlphaFoldDB" id="A0A5C7EJ97"/>
<feature type="domain" description="4Fe-4S ferredoxin-type" evidence="10">
    <location>
        <begin position="397"/>
        <end position="426"/>
    </location>
</feature>
<comment type="subcellular location">
    <subcellularLocation>
        <location evidence="8">Cell inner membrane</location>
        <topology evidence="8">Peripheral membrane protein</topology>
    </subcellularLocation>
</comment>
<comment type="similarity">
    <text evidence="8">Belongs to the 4Fe4S bacterial-type ferredoxin family. RnfC subfamily.</text>
</comment>
<accession>A0A5C7EJ97</accession>
<feature type="binding site" evidence="8">
    <location>
        <position position="409"/>
    </location>
    <ligand>
        <name>[4Fe-4S] cluster</name>
        <dbReference type="ChEBI" id="CHEBI:49883"/>
        <label>2</label>
    </ligand>
</feature>
<feature type="binding site" evidence="8">
    <location>
        <position position="416"/>
    </location>
    <ligand>
        <name>[4Fe-4S] cluster</name>
        <dbReference type="ChEBI" id="CHEBI:49883"/>
        <label>1</label>
    </ligand>
</feature>
<dbReference type="Gene3D" id="3.40.50.11540">
    <property type="entry name" value="NADH-ubiquinone oxidoreductase 51kDa subunit"/>
    <property type="match status" value="1"/>
</dbReference>
<dbReference type="Pfam" id="PF10531">
    <property type="entry name" value="SLBB"/>
    <property type="match status" value="1"/>
</dbReference>
<evidence type="ECO:0000256" key="2">
    <source>
        <dbReference type="ARBA" id="ARBA00022485"/>
    </source>
</evidence>
<feature type="region of interest" description="Disordered" evidence="9">
    <location>
        <begin position="464"/>
        <end position="485"/>
    </location>
</feature>
<keyword evidence="8" id="KW-0997">Cell inner membrane</keyword>
<comment type="function">
    <text evidence="8">Part of a membrane-bound complex that couples electron transfer with translocation of ions across the membrane.</text>
</comment>
<evidence type="ECO:0000313" key="12">
    <source>
        <dbReference type="Proteomes" id="UP000321201"/>
    </source>
</evidence>
<sequence length="510" mass="55090">MRRLHRFHGGLKLEDHKAISTARPIEPLPLPSELVVPLAQHIGAAAKPLVSPGERVLKGQLIGLPEGYVSCGVHAPTSGRVLAVEPRRVPHPSGLSDLCVVIEPDGQERWVEREPIDYLNADPSEVRNRIRQAGLAGLGGAVFPSFIKLNPGANTVRTLVVNGAECEPYITCDDMLMRARAPDIVAGIEIARHLLGAIEVLIGIEDNKPEAIAAMRTAVQAGGHAFEIVPVPSIYPAGGEKQLLYTLTGLEVPSGKRPHDIGLACFNVGSLYALARAVLHGEPLISRITTITGNVDEPRNVEALIGTPVANLVAAGRPRPDTDAYVMGGPMMGFVLPGPDVPVVKATNCVIARSPALFPPLPAPMPCIRCGRCAEVCPARLAPMDLYAFAKSQNFGKAQEYSLFDCIECGCCSAVCPSHIPLVDYYRYAKSEIWARERERKAADLARRRHEFRLARLAREQQERARRLAEKTGGTSQASPDREAILAAIEQAKSRKARPAAETVEQGEVR</sequence>
<dbReference type="GO" id="GO:0046872">
    <property type="term" value="F:metal ion binding"/>
    <property type="evidence" value="ECO:0007669"/>
    <property type="project" value="UniProtKB-KW"/>
</dbReference>
<dbReference type="EMBL" id="VPFL01000007">
    <property type="protein sequence ID" value="TXF12218.1"/>
    <property type="molecule type" value="Genomic_DNA"/>
</dbReference>
<comment type="cofactor">
    <cofactor evidence="8">
        <name>[4Fe-4S] cluster</name>
        <dbReference type="ChEBI" id="CHEBI:49883"/>
    </cofactor>
    <text evidence="8">Binds 2 [4Fe-4S] clusters per subunit.</text>
</comment>
<evidence type="ECO:0000256" key="5">
    <source>
        <dbReference type="ARBA" id="ARBA00022982"/>
    </source>
</evidence>
<keyword evidence="5 8" id="KW-0249">Electron transport</keyword>
<evidence type="ECO:0000313" key="11">
    <source>
        <dbReference type="EMBL" id="TXF12218.1"/>
    </source>
</evidence>
<dbReference type="Pfam" id="PF13375">
    <property type="entry name" value="RnfC_N"/>
    <property type="match status" value="1"/>
</dbReference>
<keyword evidence="1 8" id="KW-0813">Transport</keyword>
<feature type="domain" description="4Fe-4S ferredoxin-type" evidence="10">
    <location>
        <begin position="358"/>
        <end position="387"/>
    </location>
</feature>
<dbReference type="Pfam" id="PF12838">
    <property type="entry name" value="Fer4_7"/>
    <property type="match status" value="1"/>
</dbReference>
<feature type="binding site" evidence="8">
    <location>
        <position position="412"/>
    </location>
    <ligand>
        <name>[4Fe-4S] cluster</name>
        <dbReference type="ChEBI" id="CHEBI:49883"/>
        <label>2</label>
    </ligand>
</feature>
<evidence type="ECO:0000256" key="9">
    <source>
        <dbReference type="SAM" id="MobiDB-lite"/>
    </source>
</evidence>
<feature type="binding site" evidence="8">
    <location>
        <position position="373"/>
    </location>
    <ligand>
        <name>[4Fe-4S] cluster</name>
        <dbReference type="ChEBI" id="CHEBI:49883"/>
        <label>1</label>
    </ligand>
</feature>
<organism evidence="11 12">
    <name type="scientific">Pelomicrobium methylotrophicum</name>
    <dbReference type="NCBI Taxonomy" id="2602750"/>
    <lineage>
        <taxon>Bacteria</taxon>
        <taxon>Pseudomonadati</taxon>
        <taxon>Pseudomonadota</taxon>
        <taxon>Hydrogenophilia</taxon>
        <taxon>Hydrogenophilia incertae sedis</taxon>
        <taxon>Pelomicrobium</taxon>
    </lineage>
</organism>
<keyword evidence="7 8" id="KW-0411">Iron-sulfur</keyword>
<dbReference type="PANTHER" id="PTHR43034">
    <property type="entry name" value="ION-TRANSLOCATING OXIDOREDUCTASE COMPLEX SUBUNIT C"/>
    <property type="match status" value="1"/>
</dbReference>
<evidence type="ECO:0000256" key="6">
    <source>
        <dbReference type="ARBA" id="ARBA00023004"/>
    </source>
</evidence>
<proteinExistence type="inferred from homology"/>
<feature type="binding site" evidence="8">
    <location>
        <position position="377"/>
    </location>
    <ligand>
        <name>[4Fe-4S] cluster</name>
        <dbReference type="ChEBI" id="CHEBI:49883"/>
        <label>2</label>
    </ligand>
</feature>
<dbReference type="Pfam" id="PF01512">
    <property type="entry name" value="Complex1_51K"/>
    <property type="match status" value="1"/>
</dbReference>
<reference evidence="11 12" key="1">
    <citation type="submission" date="2019-08" db="EMBL/GenBank/DDBJ databases">
        <title>Pelomicrobium methylotrophicum gen. nov., sp. nov. a moderately thermophilic, facultatively anaerobic, lithoautotrophic and methylotrophic bacterium isolated from a terrestrial mud volcano.</title>
        <authorList>
            <person name="Slobodkina G.B."/>
            <person name="Merkel A.Y."/>
            <person name="Slobodkin A.I."/>
        </authorList>
    </citation>
    <scope>NUCLEOTIDE SEQUENCE [LARGE SCALE GENOMIC DNA]</scope>
    <source>
        <strain evidence="11 12">SM250</strain>
    </source>
</reference>
<dbReference type="GO" id="GO:0005886">
    <property type="term" value="C:plasma membrane"/>
    <property type="evidence" value="ECO:0007669"/>
    <property type="project" value="UniProtKB-SubCell"/>
</dbReference>
<dbReference type="InterPro" id="IPR017896">
    <property type="entry name" value="4Fe4S_Fe-S-bd"/>
</dbReference>
<dbReference type="GO" id="GO:0009055">
    <property type="term" value="F:electron transfer activity"/>
    <property type="evidence" value="ECO:0007669"/>
    <property type="project" value="InterPro"/>
</dbReference>
<dbReference type="PANTHER" id="PTHR43034:SF2">
    <property type="entry name" value="ION-TRANSLOCATING OXIDOREDUCTASE COMPLEX SUBUNIT C"/>
    <property type="match status" value="1"/>
</dbReference>
<evidence type="ECO:0000256" key="3">
    <source>
        <dbReference type="ARBA" id="ARBA00022723"/>
    </source>
</evidence>
<feature type="binding site" evidence="8">
    <location>
        <position position="406"/>
    </location>
    <ligand>
        <name>[4Fe-4S] cluster</name>
        <dbReference type="ChEBI" id="CHEBI:49883"/>
        <label>2</label>
    </ligand>
</feature>
<dbReference type="InterPro" id="IPR026902">
    <property type="entry name" value="RnfC_N"/>
</dbReference>
<evidence type="ECO:0000259" key="10">
    <source>
        <dbReference type="PROSITE" id="PS51379"/>
    </source>
</evidence>
<dbReference type="SUPFAM" id="SSF46548">
    <property type="entry name" value="alpha-helical ferredoxin"/>
    <property type="match status" value="1"/>
</dbReference>
<dbReference type="SUPFAM" id="SSF142019">
    <property type="entry name" value="Nqo1 FMN-binding domain-like"/>
    <property type="match status" value="1"/>
</dbReference>
<keyword evidence="2 8" id="KW-0004">4Fe-4S</keyword>
<keyword evidence="8" id="KW-0472">Membrane</keyword>
<dbReference type="Proteomes" id="UP000321201">
    <property type="component" value="Unassembled WGS sequence"/>
</dbReference>
<dbReference type="InterPro" id="IPR017900">
    <property type="entry name" value="4Fe4S_Fe_S_CS"/>
</dbReference>
<protein>
    <recommendedName>
        <fullName evidence="8">Ion-translocating oxidoreductase complex subunit C</fullName>
        <ecNumber evidence="8">7.-.-.-</ecNumber>
    </recommendedName>
    <alternativeName>
        <fullName evidence="8">Rnf electron transport complex subunit C</fullName>
    </alternativeName>
</protein>
<dbReference type="PROSITE" id="PS51379">
    <property type="entry name" value="4FE4S_FER_2"/>
    <property type="match status" value="2"/>
</dbReference>
<comment type="caution">
    <text evidence="11">The sequence shown here is derived from an EMBL/GenBank/DDBJ whole genome shotgun (WGS) entry which is preliminary data.</text>
</comment>
<keyword evidence="4 8" id="KW-0677">Repeat</keyword>
<comment type="subunit">
    <text evidence="8">The complex is composed of six subunits: RnfA, RnfB, RnfC, RnfD, RnfE and RnfG.</text>
</comment>
<keyword evidence="8" id="KW-1278">Translocase</keyword>
<dbReference type="Gene3D" id="3.30.70.20">
    <property type="match status" value="1"/>
</dbReference>
<keyword evidence="8" id="KW-1003">Cell membrane</keyword>
<keyword evidence="6 8" id="KW-0408">Iron</keyword>
<dbReference type="GO" id="GO:0051539">
    <property type="term" value="F:4 iron, 4 sulfur cluster binding"/>
    <property type="evidence" value="ECO:0007669"/>
    <property type="project" value="UniProtKB-KW"/>
</dbReference>
<feature type="binding site" evidence="8">
    <location>
        <position position="370"/>
    </location>
    <ligand>
        <name>[4Fe-4S] cluster</name>
        <dbReference type="ChEBI" id="CHEBI:49883"/>
        <label>1</label>
    </ligand>
</feature>
<dbReference type="EC" id="7.-.-.-" evidence="8"/>
<dbReference type="InterPro" id="IPR011538">
    <property type="entry name" value="Nuo51_FMN-bd"/>
</dbReference>
<keyword evidence="12" id="KW-1185">Reference proteome</keyword>
<feature type="binding site" evidence="8">
    <location>
        <position position="367"/>
    </location>
    <ligand>
        <name>[4Fe-4S] cluster</name>
        <dbReference type="ChEBI" id="CHEBI:49883"/>
        <label>1</label>
    </ligand>
</feature>
<dbReference type="NCBIfam" id="TIGR01945">
    <property type="entry name" value="rnfC"/>
    <property type="match status" value="1"/>
</dbReference>
<evidence type="ECO:0000256" key="1">
    <source>
        <dbReference type="ARBA" id="ARBA00022448"/>
    </source>
</evidence>
<dbReference type="NCBIfam" id="NF003454">
    <property type="entry name" value="PRK05035.1"/>
    <property type="match status" value="1"/>
</dbReference>
<evidence type="ECO:0000256" key="8">
    <source>
        <dbReference type="HAMAP-Rule" id="MF_00461"/>
    </source>
</evidence>
<name>A0A5C7EJ97_9PROT</name>
<dbReference type="RefSeq" id="WP_147799417.1">
    <property type="nucleotide sequence ID" value="NZ_VPFL01000007.1"/>
</dbReference>
<dbReference type="OrthoDB" id="9767754at2"/>
<evidence type="ECO:0000256" key="4">
    <source>
        <dbReference type="ARBA" id="ARBA00022737"/>
    </source>
</evidence>
<keyword evidence="3 8" id="KW-0479">Metal-binding</keyword>
<dbReference type="InterPro" id="IPR010208">
    <property type="entry name" value="Ion_transpt_RnfC/RsxC"/>
</dbReference>
<dbReference type="PROSITE" id="PS00198">
    <property type="entry name" value="4FE4S_FER_1"/>
    <property type="match status" value="1"/>
</dbReference>
<gene>
    <name evidence="11" type="primary">rsxC</name>
    <name evidence="8" type="synonym">rnfC</name>
    <name evidence="11" type="ORF">FR698_06690</name>
</gene>
<dbReference type="InParanoid" id="A0A5C7EJ97"/>
<dbReference type="FunCoup" id="A0A5C7EJ97">
    <property type="interactions" value="53"/>
</dbReference>
<dbReference type="InterPro" id="IPR037225">
    <property type="entry name" value="Nuo51_FMN-bd_sf"/>
</dbReference>
<dbReference type="GO" id="GO:0022900">
    <property type="term" value="P:electron transport chain"/>
    <property type="evidence" value="ECO:0007669"/>
    <property type="project" value="UniProtKB-UniRule"/>
</dbReference>
<dbReference type="HAMAP" id="MF_00461">
    <property type="entry name" value="RsxC_RnfC"/>
    <property type="match status" value="1"/>
</dbReference>
<dbReference type="InterPro" id="IPR019554">
    <property type="entry name" value="Soluble_ligand-bd"/>
</dbReference>
<evidence type="ECO:0000256" key="7">
    <source>
        <dbReference type="ARBA" id="ARBA00023014"/>
    </source>
</evidence>